<dbReference type="InterPro" id="IPR034660">
    <property type="entry name" value="DinB/YfiT-like"/>
</dbReference>
<sequence>MSNMKYPIGQFEAPTYITREQLNGWITDISNYPDQLMKVVGNIKEDDLNRTYREGAWTIKQLVHHIADAQLNYYMRIKLALTENNPTIKPFEENEWAQLPDTELPIAASLKMIAGMNERLAYLLQSITDDQFKTIFTHPIVGIQTIQETIAFCVWHTNHHLAHIKNALKDS</sequence>
<dbReference type="SUPFAM" id="SSF109854">
    <property type="entry name" value="DinB/YfiT-like putative metalloenzymes"/>
    <property type="match status" value="1"/>
</dbReference>
<protein>
    <submittedName>
        <fullName evidence="2">Putative metal-dependent hydrolase</fullName>
    </submittedName>
</protein>
<dbReference type="AlphaFoldDB" id="A0A432LCJ7"/>
<dbReference type="EMBL" id="RYYR01000009">
    <property type="protein sequence ID" value="RUL53564.1"/>
    <property type="molecule type" value="Genomic_DNA"/>
</dbReference>
<evidence type="ECO:0000313" key="2">
    <source>
        <dbReference type="EMBL" id="RUL53564.1"/>
    </source>
</evidence>
<name>A0A432LCJ7_9BACI</name>
<dbReference type="Proteomes" id="UP000287910">
    <property type="component" value="Unassembled WGS sequence"/>
</dbReference>
<proteinExistence type="predicted"/>
<dbReference type="InterPro" id="IPR024775">
    <property type="entry name" value="DinB-like"/>
</dbReference>
<reference evidence="2 3" key="1">
    <citation type="submission" date="2018-12" db="EMBL/GenBank/DDBJ databases">
        <title>Lysinibacillus antri sp. nov., isolated from a cave soil.</title>
        <authorList>
            <person name="Narsing Rao M.P."/>
            <person name="Zhang H."/>
            <person name="Dong Z.-Y."/>
            <person name="Niu X.-K."/>
            <person name="Zhang K."/>
            <person name="Fang B.-Z."/>
            <person name="Kang Y.-Q."/>
            <person name="Xiao M."/>
            <person name="Li W.-J."/>
        </authorList>
    </citation>
    <scope>NUCLEOTIDE SEQUENCE [LARGE SCALE GENOMIC DNA]</scope>
    <source>
        <strain evidence="2 3">SYSU K30002</strain>
    </source>
</reference>
<accession>A0A432LCJ7</accession>
<evidence type="ECO:0000259" key="1">
    <source>
        <dbReference type="Pfam" id="PF12867"/>
    </source>
</evidence>
<dbReference type="NCBIfam" id="NF009807">
    <property type="entry name" value="PRK13291.1"/>
    <property type="match status" value="1"/>
</dbReference>
<organism evidence="2 3">
    <name type="scientific">Lysinibacillus antri</name>
    <dbReference type="NCBI Taxonomy" id="2498145"/>
    <lineage>
        <taxon>Bacteria</taxon>
        <taxon>Bacillati</taxon>
        <taxon>Bacillota</taxon>
        <taxon>Bacilli</taxon>
        <taxon>Bacillales</taxon>
        <taxon>Bacillaceae</taxon>
        <taxon>Lysinibacillus</taxon>
    </lineage>
</organism>
<dbReference type="GO" id="GO:0016787">
    <property type="term" value="F:hydrolase activity"/>
    <property type="evidence" value="ECO:0007669"/>
    <property type="project" value="UniProtKB-KW"/>
</dbReference>
<gene>
    <name evidence="2" type="ORF">EK386_08330</name>
</gene>
<feature type="domain" description="DinB-like" evidence="1">
    <location>
        <begin position="34"/>
        <end position="164"/>
    </location>
</feature>
<dbReference type="RefSeq" id="WP_126658704.1">
    <property type="nucleotide sequence ID" value="NZ_RYYR01000009.1"/>
</dbReference>
<dbReference type="Pfam" id="PF12867">
    <property type="entry name" value="DinB_2"/>
    <property type="match status" value="1"/>
</dbReference>
<keyword evidence="3" id="KW-1185">Reference proteome</keyword>
<keyword evidence="2" id="KW-0378">Hydrolase</keyword>
<evidence type="ECO:0000313" key="3">
    <source>
        <dbReference type="Proteomes" id="UP000287910"/>
    </source>
</evidence>
<dbReference type="Gene3D" id="1.20.120.450">
    <property type="entry name" value="dinb family like domain"/>
    <property type="match status" value="1"/>
</dbReference>
<comment type="caution">
    <text evidence="2">The sequence shown here is derived from an EMBL/GenBank/DDBJ whole genome shotgun (WGS) entry which is preliminary data.</text>
</comment>